<dbReference type="EMBL" id="AWWV01010354">
    <property type="protein sequence ID" value="OMO79804.1"/>
    <property type="molecule type" value="Genomic_DNA"/>
</dbReference>
<evidence type="ECO:0000313" key="3">
    <source>
        <dbReference type="Proteomes" id="UP000188268"/>
    </source>
</evidence>
<keyword evidence="3" id="KW-1185">Reference proteome</keyword>
<dbReference type="Proteomes" id="UP000188268">
    <property type="component" value="Unassembled WGS sequence"/>
</dbReference>
<evidence type="ECO:0000313" key="2">
    <source>
        <dbReference type="EMBL" id="OMO79804.1"/>
    </source>
</evidence>
<dbReference type="Gramene" id="OMO79804">
    <property type="protein sequence ID" value="OMO79804"/>
    <property type="gene ID" value="CCACVL1_13401"/>
</dbReference>
<proteinExistence type="predicted"/>
<accession>A0A1R3IB66</accession>
<comment type="caution">
    <text evidence="2">The sequence shown here is derived from an EMBL/GenBank/DDBJ whole genome shotgun (WGS) entry which is preliminary data.</text>
</comment>
<sequence length="116" mass="12709">MAEMIELGLWDTMCCFNLVQSLPVAFIMGRNAKTLINLLLLLVYIELFIGRVKGLDHIHSANSTNSATNEGMIKVQTRKLMLEVDIQRDYSPIPNPKHEPGPPRGKTAAFAAGGGS</sequence>
<gene>
    <name evidence="2" type="ORF">CCACVL1_13401</name>
</gene>
<organism evidence="2 3">
    <name type="scientific">Corchorus capsularis</name>
    <name type="common">Jute</name>
    <dbReference type="NCBI Taxonomy" id="210143"/>
    <lineage>
        <taxon>Eukaryota</taxon>
        <taxon>Viridiplantae</taxon>
        <taxon>Streptophyta</taxon>
        <taxon>Embryophyta</taxon>
        <taxon>Tracheophyta</taxon>
        <taxon>Spermatophyta</taxon>
        <taxon>Magnoliopsida</taxon>
        <taxon>eudicotyledons</taxon>
        <taxon>Gunneridae</taxon>
        <taxon>Pentapetalae</taxon>
        <taxon>rosids</taxon>
        <taxon>malvids</taxon>
        <taxon>Malvales</taxon>
        <taxon>Malvaceae</taxon>
        <taxon>Grewioideae</taxon>
        <taxon>Apeibeae</taxon>
        <taxon>Corchorus</taxon>
    </lineage>
</organism>
<reference evidence="2 3" key="1">
    <citation type="submission" date="2013-09" db="EMBL/GenBank/DDBJ databases">
        <title>Corchorus capsularis genome sequencing.</title>
        <authorList>
            <person name="Alam M."/>
            <person name="Haque M.S."/>
            <person name="Islam M.S."/>
            <person name="Emdad E.M."/>
            <person name="Islam M.M."/>
            <person name="Ahmed B."/>
            <person name="Halim A."/>
            <person name="Hossen Q.M.M."/>
            <person name="Hossain M.Z."/>
            <person name="Ahmed R."/>
            <person name="Khan M.M."/>
            <person name="Islam R."/>
            <person name="Rashid M.M."/>
            <person name="Khan S.A."/>
            <person name="Rahman M.S."/>
            <person name="Alam M."/>
        </authorList>
    </citation>
    <scope>NUCLEOTIDE SEQUENCE [LARGE SCALE GENOMIC DNA]</scope>
    <source>
        <strain evidence="3">cv. CVL-1</strain>
        <tissue evidence="2">Whole seedling</tissue>
    </source>
</reference>
<feature type="region of interest" description="Disordered" evidence="1">
    <location>
        <begin position="90"/>
        <end position="116"/>
    </location>
</feature>
<protein>
    <submittedName>
        <fullName evidence="2">Uncharacterized protein</fullName>
    </submittedName>
</protein>
<dbReference type="OMA" id="GMVEVKM"/>
<dbReference type="AlphaFoldDB" id="A0A1R3IB66"/>
<dbReference type="OrthoDB" id="989690at2759"/>
<evidence type="ECO:0000256" key="1">
    <source>
        <dbReference type="SAM" id="MobiDB-lite"/>
    </source>
</evidence>
<name>A0A1R3IB66_COCAP</name>